<feature type="domain" description="Glycosyltransferase 2-like" evidence="4">
    <location>
        <begin position="2"/>
        <end position="159"/>
    </location>
</feature>
<comment type="caution">
    <text evidence="5">The sequence shown here is derived from an EMBL/GenBank/DDBJ whole genome shotgun (WGS) entry which is preliminary data.</text>
</comment>
<comment type="similarity">
    <text evidence="1">Belongs to the glycosyltransferase 2 family.</text>
</comment>
<dbReference type="InterPro" id="IPR039528">
    <property type="entry name" value="DPM1-like"/>
</dbReference>
<dbReference type="PANTHER" id="PTHR43398:SF1">
    <property type="entry name" value="DOLICHOL-PHOSPHATE MANNOSYLTRANSFERASE SUBUNIT 1"/>
    <property type="match status" value="1"/>
</dbReference>
<dbReference type="GO" id="GO:0016020">
    <property type="term" value="C:membrane"/>
    <property type="evidence" value="ECO:0007669"/>
    <property type="project" value="GOC"/>
</dbReference>
<dbReference type="CDD" id="cd06442">
    <property type="entry name" value="DPM1_like"/>
    <property type="match status" value="1"/>
</dbReference>
<dbReference type="SUPFAM" id="SSF53448">
    <property type="entry name" value="Nucleotide-diphospho-sugar transferases"/>
    <property type="match status" value="1"/>
</dbReference>
<sequence>ERENILPFFDRLTRALEGSSWEAIVIDDASVDGTLERVEALSRQDPRVRLLRRPTRGGTASAQYDGWKLSRGGIVVVLDADLQHRPEEIPAVVAPVRSGVADLSVGSRYLPGGGFEKRPPLRGLISRSGEILARIILPETRGRSDPMSGFFAFRREALEGPPISPQGMKFLFYLLVRVPAYRIREVPILFQRREQGKSKLVASQSRLIQALLSSALHAENGGVRVRQPATQRPERG</sequence>
<evidence type="ECO:0000256" key="2">
    <source>
        <dbReference type="ARBA" id="ARBA00022676"/>
    </source>
</evidence>
<dbReference type="InterPro" id="IPR029044">
    <property type="entry name" value="Nucleotide-diphossugar_trans"/>
</dbReference>
<dbReference type="AlphaFoldDB" id="T1AJH0"/>
<dbReference type="InterPro" id="IPR001173">
    <property type="entry name" value="Glyco_trans_2-like"/>
</dbReference>
<name>T1AJH0_9ZZZZ</name>
<reference evidence="5" key="2">
    <citation type="journal article" date="2014" name="ISME J.">
        <title>Microbial stratification in low pH oxic and suboxic macroscopic growths along an acid mine drainage.</title>
        <authorList>
            <person name="Mendez-Garcia C."/>
            <person name="Mesa V."/>
            <person name="Sprenger R.R."/>
            <person name="Richter M."/>
            <person name="Diez M.S."/>
            <person name="Solano J."/>
            <person name="Bargiela R."/>
            <person name="Golyshina O.V."/>
            <person name="Manteca A."/>
            <person name="Ramos J.L."/>
            <person name="Gallego J.R."/>
            <person name="Llorente I."/>
            <person name="Martins Dos Santos V.A."/>
            <person name="Jensen O.N."/>
            <person name="Pelaez A.I."/>
            <person name="Sanchez J."/>
            <person name="Ferrer M."/>
        </authorList>
    </citation>
    <scope>NUCLEOTIDE SEQUENCE</scope>
</reference>
<dbReference type="GO" id="GO:0006506">
    <property type="term" value="P:GPI anchor biosynthetic process"/>
    <property type="evidence" value="ECO:0007669"/>
    <property type="project" value="TreeGrafter"/>
</dbReference>
<reference evidence="5" key="1">
    <citation type="submission" date="2013-08" db="EMBL/GenBank/DDBJ databases">
        <authorList>
            <person name="Mendez C."/>
            <person name="Richter M."/>
            <person name="Ferrer M."/>
            <person name="Sanchez J."/>
        </authorList>
    </citation>
    <scope>NUCLEOTIDE SEQUENCE</scope>
</reference>
<feature type="non-terminal residue" evidence="5">
    <location>
        <position position="1"/>
    </location>
</feature>
<evidence type="ECO:0000259" key="4">
    <source>
        <dbReference type="Pfam" id="PF00535"/>
    </source>
</evidence>
<protein>
    <submittedName>
        <fullName evidence="5">Glycosyl transferase family protein</fullName>
    </submittedName>
</protein>
<dbReference type="EMBL" id="AUZY01009755">
    <property type="protein sequence ID" value="EQD41064.1"/>
    <property type="molecule type" value="Genomic_DNA"/>
</dbReference>
<dbReference type="GO" id="GO:0004582">
    <property type="term" value="F:dolichyl-phosphate beta-D-mannosyltransferase activity"/>
    <property type="evidence" value="ECO:0007669"/>
    <property type="project" value="InterPro"/>
</dbReference>
<dbReference type="GO" id="GO:0035269">
    <property type="term" value="P:protein O-linked glycosylation via mannose"/>
    <property type="evidence" value="ECO:0007669"/>
    <property type="project" value="TreeGrafter"/>
</dbReference>
<evidence type="ECO:0000256" key="3">
    <source>
        <dbReference type="ARBA" id="ARBA00022679"/>
    </source>
</evidence>
<evidence type="ECO:0000313" key="5">
    <source>
        <dbReference type="EMBL" id="EQD41064.1"/>
    </source>
</evidence>
<feature type="non-terminal residue" evidence="5">
    <location>
        <position position="236"/>
    </location>
</feature>
<organism evidence="5">
    <name type="scientific">mine drainage metagenome</name>
    <dbReference type="NCBI Taxonomy" id="410659"/>
    <lineage>
        <taxon>unclassified sequences</taxon>
        <taxon>metagenomes</taxon>
        <taxon>ecological metagenomes</taxon>
    </lineage>
</organism>
<proteinExistence type="inferred from homology"/>
<keyword evidence="2" id="KW-0328">Glycosyltransferase</keyword>
<accession>T1AJH0</accession>
<evidence type="ECO:0000256" key="1">
    <source>
        <dbReference type="ARBA" id="ARBA00006739"/>
    </source>
</evidence>
<dbReference type="PANTHER" id="PTHR43398">
    <property type="entry name" value="DOLICHOL-PHOSPHATE MANNOSYLTRANSFERASE SUBUNIT 1"/>
    <property type="match status" value="1"/>
</dbReference>
<gene>
    <name evidence="5" type="ORF">B1B_14693</name>
</gene>
<keyword evidence="3 5" id="KW-0808">Transferase</keyword>
<dbReference type="Pfam" id="PF00535">
    <property type="entry name" value="Glycos_transf_2"/>
    <property type="match status" value="1"/>
</dbReference>
<dbReference type="Gene3D" id="3.90.550.10">
    <property type="entry name" value="Spore Coat Polysaccharide Biosynthesis Protein SpsA, Chain A"/>
    <property type="match status" value="1"/>
</dbReference>
<dbReference type="GO" id="GO:0006488">
    <property type="term" value="P:dolichol-linked oligosaccharide biosynthetic process"/>
    <property type="evidence" value="ECO:0007669"/>
    <property type="project" value="TreeGrafter"/>
</dbReference>